<keyword evidence="5" id="KW-1185">Reference proteome</keyword>
<keyword evidence="1" id="KW-1133">Transmembrane helix</keyword>
<name>A0A5N7NPL1_9HYPH</name>
<sequence length="124" mass="13943">MSQFFTKLSEKAAELAGHYLAFVLASLFIIIWGVTGPLFNFSDTWQLVVNTSTTIITFLMVFLIQNAQNREASATQAKLDEILTIVSTTKIETIGAEHLPLNELKLLLQRFEEQSEAVHAEEQK</sequence>
<gene>
    <name evidence="3" type="ORF">FHW20_000476</name>
    <name evidence="2" type="ORF">GXX48_25035</name>
</gene>
<dbReference type="AlphaFoldDB" id="A0A5N7NPL1"/>
<reference evidence="2 4" key="1">
    <citation type="journal article" date="2020" name="Biotechnol. Biofuels">
        <title>New insights from the biogas microbiome by comprehensive genome-resolved metagenomics of nearly 1600 species originating from multiple anaerobic digesters.</title>
        <authorList>
            <person name="Campanaro S."/>
            <person name="Treu L."/>
            <person name="Rodriguez-R L.M."/>
            <person name="Kovalovszki A."/>
            <person name="Ziels R.M."/>
            <person name="Maus I."/>
            <person name="Zhu X."/>
            <person name="Kougias P.G."/>
            <person name="Basile A."/>
            <person name="Luo G."/>
            <person name="Schluter A."/>
            <person name="Konstantinidis K.T."/>
            <person name="Angelidaki I."/>
        </authorList>
    </citation>
    <scope>NUCLEOTIDE SEQUENCE [LARGE SCALE GENOMIC DNA]</scope>
    <source>
        <strain evidence="2">AS04akNAM_66</strain>
    </source>
</reference>
<proteinExistence type="predicted"/>
<evidence type="ECO:0000313" key="3">
    <source>
        <dbReference type="EMBL" id="MBA8849572.1"/>
    </source>
</evidence>
<dbReference type="Proteomes" id="UP000578622">
    <property type="component" value="Unassembled WGS sequence"/>
</dbReference>
<dbReference type="EMBL" id="DUMN01000714">
    <property type="protein sequence ID" value="HHV70863.1"/>
    <property type="molecule type" value="Genomic_DNA"/>
</dbReference>
<evidence type="ECO:0000313" key="2">
    <source>
        <dbReference type="EMBL" id="HHV70863.1"/>
    </source>
</evidence>
<dbReference type="Proteomes" id="UP000551563">
    <property type="component" value="Unassembled WGS sequence"/>
</dbReference>
<dbReference type="EMBL" id="JACGXG010000001">
    <property type="protein sequence ID" value="MBA8849572.1"/>
    <property type="molecule type" value="Genomic_DNA"/>
</dbReference>
<dbReference type="RefSeq" id="WP_021585266.1">
    <property type="nucleotide sequence ID" value="NZ_CADEAP010000006.1"/>
</dbReference>
<protein>
    <submittedName>
        <fullName evidence="3">Low affinity Fe/Cu permease</fullName>
    </submittedName>
    <submittedName>
        <fullName evidence="2">Low affinity iron permease family protein</fullName>
    </submittedName>
</protein>
<comment type="caution">
    <text evidence="2">The sequence shown here is derived from an EMBL/GenBank/DDBJ whole genome shotgun (WGS) entry which is preliminary data.</text>
</comment>
<dbReference type="GO" id="GO:0055085">
    <property type="term" value="P:transmembrane transport"/>
    <property type="evidence" value="ECO:0007669"/>
    <property type="project" value="InterPro"/>
</dbReference>
<reference evidence="3 5" key="2">
    <citation type="submission" date="2020-07" db="EMBL/GenBank/DDBJ databases">
        <title>Genomic Encyclopedia of Type Strains, Phase IV (KMG-V): Genome sequencing to study the core and pangenomes of soil and plant-associated prokaryotes.</title>
        <authorList>
            <person name="Whitman W."/>
        </authorList>
    </citation>
    <scope>NUCLEOTIDE SEQUENCE [LARGE SCALE GENOMIC DNA]</scope>
    <source>
        <strain evidence="3 5">RH4WT92</strain>
    </source>
</reference>
<evidence type="ECO:0000313" key="4">
    <source>
        <dbReference type="Proteomes" id="UP000551563"/>
    </source>
</evidence>
<feature type="transmembrane region" description="Helical" evidence="1">
    <location>
        <begin position="45"/>
        <end position="64"/>
    </location>
</feature>
<keyword evidence="1" id="KW-0812">Transmembrane</keyword>
<accession>A0A5N7NPL1</accession>
<keyword evidence="1" id="KW-0472">Membrane</keyword>
<organism evidence="2 4">
    <name type="scientific">Brucella intermedia</name>
    <dbReference type="NCBI Taxonomy" id="94625"/>
    <lineage>
        <taxon>Bacteria</taxon>
        <taxon>Pseudomonadati</taxon>
        <taxon>Pseudomonadota</taxon>
        <taxon>Alphaproteobacteria</taxon>
        <taxon>Hyphomicrobiales</taxon>
        <taxon>Brucellaceae</taxon>
        <taxon>Brucella/Ochrobactrum group</taxon>
        <taxon>Brucella</taxon>
    </lineage>
</organism>
<dbReference type="InterPro" id="IPR007251">
    <property type="entry name" value="Iron_permease_Fet4"/>
</dbReference>
<evidence type="ECO:0000313" key="5">
    <source>
        <dbReference type="Proteomes" id="UP000578622"/>
    </source>
</evidence>
<feature type="transmembrane region" description="Helical" evidence="1">
    <location>
        <begin position="12"/>
        <end position="33"/>
    </location>
</feature>
<dbReference type="Pfam" id="PF04120">
    <property type="entry name" value="Iron_permease"/>
    <property type="match status" value="1"/>
</dbReference>
<evidence type="ECO:0000256" key="1">
    <source>
        <dbReference type="SAM" id="Phobius"/>
    </source>
</evidence>